<name>A0ABM8EK15_9BACT</name>
<feature type="transmembrane region" description="Helical" evidence="1">
    <location>
        <begin position="31"/>
        <end position="51"/>
    </location>
</feature>
<keyword evidence="1" id="KW-0812">Transmembrane</keyword>
<evidence type="ECO:0000313" key="2">
    <source>
        <dbReference type="EMBL" id="BDV42741.1"/>
    </source>
</evidence>
<accession>A0ABM8EK15</accession>
<proteinExistence type="predicted"/>
<keyword evidence="3" id="KW-1185">Reference proteome</keyword>
<reference evidence="2 3" key="1">
    <citation type="submission" date="2022-12" db="EMBL/GenBank/DDBJ databases">
        <title>Polyphasic characterization of Geotalea uranireducens NIT-SL11 newly isolated from a complex of sewage sludge and microbially reduced graphene oxide.</title>
        <authorList>
            <person name="Xie L."/>
            <person name="Yoshida N."/>
            <person name="Meng L."/>
        </authorList>
    </citation>
    <scope>NUCLEOTIDE SEQUENCE [LARGE SCALE GENOMIC DNA]</scope>
    <source>
        <strain evidence="2 3">NIT-SL11</strain>
    </source>
</reference>
<organism evidence="2 3">
    <name type="scientific">Geotalea uraniireducens</name>
    <dbReference type="NCBI Taxonomy" id="351604"/>
    <lineage>
        <taxon>Bacteria</taxon>
        <taxon>Pseudomonadati</taxon>
        <taxon>Thermodesulfobacteriota</taxon>
        <taxon>Desulfuromonadia</taxon>
        <taxon>Geobacterales</taxon>
        <taxon>Geobacteraceae</taxon>
        <taxon>Geotalea</taxon>
    </lineage>
</organism>
<dbReference type="EMBL" id="AP027151">
    <property type="protein sequence ID" value="BDV42741.1"/>
    <property type="molecule type" value="Genomic_DNA"/>
</dbReference>
<sequence>MMSYLVLSALTSLLVLVNLPLGYLRRRYERFTFGWLFYLHLFLPVVVYLRVKTGYEWKFVPLLLGGAVAGQLLGGLLEQRHQVTQDAWKVRCHLRSDRV</sequence>
<evidence type="ECO:0000256" key="1">
    <source>
        <dbReference type="SAM" id="Phobius"/>
    </source>
</evidence>
<dbReference type="RefSeq" id="WP_108105933.1">
    <property type="nucleotide sequence ID" value="NZ_AP027151.1"/>
</dbReference>
<dbReference type="Proteomes" id="UP001317705">
    <property type="component" value="Chromosome"/>
</dbReference>
<evidence type="ECO:0000313" key="3">
    <source>
        <dbReference type="Proteomes" id="UP001317705"/>
    </source>
</evidence>
<gene>
    <name evidence="2" type="ORF">GURASL_16640</name>
</gene>
<keyword evidence="1" id="KW-1133">Transmembrane helix</keyword>
<feature type="transmembrane region" description="Helical" evidence="1">
    <location>
        <begin position="6"/>
        <end position="24"/>
    </location>
</feature>
<protein>
    <submittedName>
        <fullName evidence="2">Uncharacterized protein</fullName>
    </submittedName>
</protein>
<keyword evidence="1" id="KW-0472">Membrane</keyword>
<feature type="transmembrane region" description="Helical" evidence="1">
    <location>
        <begin position="57"/>
        <end position="77"/>
    </location>
</feature>